<dbReference type="InterPro" id="IPR035906">
    <property type="entry name" value="MetI-like_sf"/>
</dbReference>
<feature type="transmembrane region" description="Helical" evidence="7">
    <location>
        <begin position="208"/>
        <end position="230"/>
    </location>
</feature>
<evidence type="ECO:0000256" key="4">
    <source>
        <dbReference type="ARBA" id="ARBA00022692"/>
    </source>
</evidence>
<evidence type="ECO:0000256" key="3">
    <source>
        <dbReference type="ARBA" id="ARBA00022475"/>
    </source>
</evidence>
<proteinExistence type="inferred from homology"/>
<sequence>MIKHKGSMTPPTWYWLLYLLPAVLIYVVFMAYPLLDSLRLSFFSGNPTGPKTFVGFDNFIKLFTVPENAARYWGAFKNTWVFFGIHMIVQNCLGILFAVLLTNKTMKGVNCYRTVIFVPATLAVLITGYLWKLILNPIWSESLLSKIGLEFLAQPWLGQENTALLFVALVSCWQWVGIPTMMFTAALQNIPEDLIEAGHVEGASAWIIFWKIKLPMILPVVGMVAILTFVNNFNAFDVVYAMETANGAPGYATDIIGTLFYRVGIAGQHPIGIPDTGMGAAIATITFFVLAAGVIPILRATQTKE</sequence>
<keyword evidence="2 7" id="KW-0813">Transport</keyword>
<keyword evidence="6 7" id="KW-0472">Membrane</keyword>
<dbReference type="SUPFAM" id="SSF161098">
    <property type="entry name" value="MetI-like"/>
    <property type="match status" value="1"/>
</dbReference>
<dbReference type="OrthoDB" id="5174895at2"/>
<dbReference type="GO" id="GO:0005886">
    <property type="term" value="C:plasma membrane"/>
    <property type="evidence" value="ECO:0007669"/>
    <property type="project" value="UniProtKB-SubCell"/>
</dbReference>
<dbReference type="Proteomes" id="UP000006546">
    <property type="component" value="Chromosome"/>
</dbReference>
<evidence type="ECO:0000256" key="2">
    <source>
        <dbReference type="ARBA" id="ARBA00022448"/>
    </source>
</evidence>
<dbReference type="CDD" id="cd06261">
    <property type="entry name" value="TM_PBP2"/>
    <property type="match status" value="1"/>
</dbReference>
<comment type="similarity">
    <text evidence="7">Belongs to the binding-protein-dependent transport system permease family.</text>
</comment>
<evidence type="ECO:0000256" key="5">
    <source>
        <dbReference type="ARBA" id="ARBA00022989"/>
    </source>
</evidence>
<evidence type="ECO:0000313" key="9">
    <source>
        <dbReference type="EMBL" id="AEE17100.1"/>
    </source>
</evidence>
<dbReference type="KEGG" id="tbe:Trebr_1678"/>
<feature type="transmembrane region" description="Helical" evidence="7">
    <location>
        <begin position="278"/>
        <end position="298"/>
    </location>
</feature>
<feature type="transmembrane region" description="Helical" evidence="7">
    <location>
        <begin position="12"/>
        <end position="35"/>
    </location>
</feature>
<feature type="transmembrane region" description="Helical" evidence="7">
    <location>
        <begin position="80"/>
        <end position="102"/>
    </location>
</feature>
<dbReference type="HOGENOM" id="CLU_016047_0_0_12"/>
<dbReference type="eggNOG" id="COG1175">
    <property type="taxonomic scope" value="Bacteria"/>
</dbReference>
<dbReference type="PANTHER" id="PTHR43005">
    <property type="entry name" value="BLR7065 PROTEIN"/>
    <property type="match status" value="1"/>
</dbReference>
<protein>
    <submittedName>
        <fullName evidence="9">ABC-type transporter, integral membrane subunit</fullName>
    </submittedName>
</protein>
<evidence type="ECO:0000256" key="1">
    <source>
        <dbReference type="ARBA" id="ARBA00004651"/>
    </source>
</evidence>
<dbReference type="PROSITE" id="PS50928">
    <property type="entry name" value="ABC_TM1"/>
    <property type="match status" value="1"/>
</dbReference>
<comment type="subcellular location">
    <subcellularLocation>
        <location evidence="1 7">Cell membrane</location>
        <topology evidence="1 7">Multi-pass membrane protein</topology>
    </subcellularLocation>
</comment>
<dbReference type="Gene3D" id="1.10.3720.10">
    <property type="entry name" value="MetI-like"/>
    <property type="match status" value="1"/>
</dbReference>
<evidence type="ECO:0000256" key="7">
    <source>
        <dbReference type="RuleBase" id="RU363032"/>
    </source>
</evidence>
<keyword evidence="10" id="KW-1185">Reference proteome</keyword>
<evidence type="ECO:0000256" key="6">
    <source>
        <dbReference type="ARBA" id="ARBA00023136"/>
    </source>
</evidence>
<reference evidence="10" key="1">
    <citation type="submission" date="2011-04" db="EMBL/GenBank/DDBJ databases">
        <title>The complete genome of Treponema brennaborense DSM 12168.</title>
        <authorList>
            <person name="Lucas S."/>
            <person name="Han J."/>
            <person name="Lapidus A."/>
            <person name="Bruce D."/>
            <person name="Goodwin L."/>
            <person name="Pitluck S."/>
            <person name="Peters L."/>
            <person name="Kyrpides N."/>
            <person name="Mavromatis K."/>
            <person name="Ivanova N."/>
            <person name="Mikhailova N."/>
            <person name="Pagani I."/>
            <person name="Teshima H."/>
            <person name="Detter J.C."/>
            <person name="Tapia R."/>
            <person name="Han C."/>
            <person name="Land M."/>
            <person name="Hauser L."/>
            <person name="Markowitz V."/>
            <person name="Cheng J.-F."/>
            <person name="Hugenholtz P."/>
            <person name="Woyke T."/>
            <person name="Wu D."/>
            <person name="Gronow S."/>
            <person name="Wellnitz S."/>
            <person name="Brambilla E."/>
            <person name="Klenk H.-P."/>
            <person name="Eisen J.A."/>
        </authorList>
    </citation>
    <scope>NUCLEOTIDE SEQUENCE [LARGE SCALE GENOMIC DNA]</scope>
    <source>
        <strain evidence="10">DSM 12168 / CIP 105900 / DD5/3</strain>
    </source>
</reference>
<evidence type="ECO:0000259" key="8">
    <source>
        <dbReference type="PROSITE" id="PS50928"/>
    </source>
</evidence>
<organism evidence="9 10">
    <name type="scientific">Treponema brennaborense (strain DSM 12168 / CIP 105900 / DD5/3)</name>
    <dbReference type="NCBI Taxonomy" id="906968"/>
    <lineage>
        <taxon>Bacteria</taxon>
        <taxon>Pseudomonadati</taxon>
        <taxon>Spirochaetota</taxon>
        <taxon>Spirochaetia</taxon>
        <taxon>Spirochaetales</taxon>
        <taxon>Treponemataceae</taxon>
        <taxon>Treponema</taxon>
    </lineage>
</organism>
<accession>F4LQ22</accession>
<name>F4LQ22_TREBD</name>
<dbReference type="STRING" id="906968.Trebr_1678"/>
<dbReference type="Pfam" id="PF00528">
    <property type="entry name" value="BPD_transp_1"/>
    <property type="match status" value="1"/>
</dbReference>
<dbReference type="PANTHER" id="PTHR43005:SF1">
    <property type="entry name" value="SPERMIDINE_PUTRESCINE TRANSPORT SYSTEM PERMEASE PROTEIN"/>
    <property type="match status" value="1"/>
</dbReference>
<keyword evidence="4 7" id="KW-0812">Transmembrane</keyword>
<dbReference type="AlphaFoldDB" id="F4LQ22"/>
<evidence type="ECO:0000313" key="10">
    <source>
        <dbReference type="Proteomes" id="UP000006546"/>
    </source>
</evidence>
<feature type="transmembrane region" description="Helical" evidence="7">
    <location>
        <begin position="114"/>
        <end position="134"/>
    </location>
</feature>
<feature type="transmembrane region" description="Helical" evidence="7">
    <location>
        <begin position="163"/>
        <end position="187"/>
    </location>
</feature>
<dbReference type="RefSeq" id="WP_013758805.1">
    <property type="nucleotide sequence ID" value="NC_015500.1"/>
</dbReference>
<dbReference type="EMBL" id="CP002696">
    <property type="protein sequence ID" value="AEE17100.1"/>
    <property type="molecule type" value="Genomic_DNA"/>
</dbReference>
<dbReference type="InterPro" id="IPR000515">
    <property type="entry name" value="MetI-like"/>
</dbReference>
<feature type="domain" description="ABC transmembrane type-1" evidence="8">
    <location>
        <begin position="76"/>
        <end position="299"/>
    </location>
</feature>
<keyword evidence="5 7" id="KW-1133">Transmembrane helix</keyword>
<keyword evidence="3" id="KW-1003">Cell membrane</keyword>
<gene>
    <name evidence="9" type="ordered locus">Trebr_1678</name>
</gene>
<dbReference type="GO" id="GO:0055085">
    <property type="term" value="P:transmembrane transport"/>
    <property type="evidence" value="ECO:0007669"/>
    <property type="project" value="InterPro"/>
</dbReference>